<evidence type="ECO:0000313" key="1">
    <source>
        <dbReference type="EMBL" id="JAE17209.1"/>
    </source>
</evidence>
<name>A0A0A9G172_ARUDO</name>
<protein>
    <submittedName>
        <fullName evidence="1">Membrane protein</fullName>
    </submittedName>
</protein>
<reference evidence="1" key="2">
    <citation type="journal article" date="2015" name="Data Brief">
        <title>Shoot transcriptome of the giant reed, Arundo donax.</title>
        <authorList>
            <person name="Barrero R.A."/>
            <person name="Guerrero F.D."/>
            <person name="Moolhuijzen P."/>
            <person name="Goolsby J.A."/>
            <person name="Tidwell J."/>
            <person name="Bellgard S.E."/>
            <person name="Bellgard M.I."/>
        </authorList>
    </citation>
    <scope>NUCLEOTIDE SEQUENCE</scope>
    <source>
        <tissue evidence="1">Shoot tissue taken approximately 20 cm above the soil surface</tissue>
    </source>
</reference>
<dbReference type="EMBL" id="GBRH01180687">
    <property type="protein sequence ID" value="JAE17209.1"/>
    <property type="molecule type" value="Transcribed_RNA"/>
</dbReference>
<dbReference type="AlphaFoldDB" id="A0A0A9G172"/>
<reference evidence="1" key="1">
    <citation type="submission" date="2014-09" db="EMBL/GenBank/DDBJ databases">
        <authorList>
            <person name="Magalhaes I.L.F."/>
            <person name="Oliveira U."/>
            <person name="Santos F.R."/>
            <person name="Vidigal T.H.D.A."/>
            <person name="Brescovit A.D."/>
            <person name="Santos A.J."/>
        </authorList>
    </citation>
    <scope>NUCLEOTIDE SEQUENCE</scope>
    <source>
        <tissue evidence="1">Shoot tissue taken approximately 20 cm above the soil surface</tissue>
    </source>
</reference>
<organism evidence="1">
    <name type="scientific">Arundo donax</name>
    <name type="common">Giant reed</name>
    <name type="synonym">Donax arundinaceus</name>
    <dbReference type="NCBI Taxonomy" id="35708"/>
    <lineage>
        <taxon>Eukaryota</taxon>
        <taxon>Viridiplantae</taxon>
        <taxon>Streptophyta</taxon>
        <taxon>Embryophyta</taxon>
        <taxon>Tracheophyta</taxon>
        <taxon>Spermatophyta</taxon>
        <taxon>Magnoliopsida</taxon>
        <taxon>Liliopsida</taxon>
        <taxon>Poales</taxon>
        <taxon>Poaceae</taxon>
        <taxon>PACMAD clade</taxon>
        <taxon>Arundinoideae</taxon>
        <taxon>Arundineae</taxon>
        <taxon>Arundo</taxon>
    </lineage>
</organism>
<proteinExistence type="predicted"/>
<sequence length="24" mass="3022">MRCLQEFPSFFWKIEKKRSGFRSL</sequence>
<accession>A0A0A9G172</accession>